<dbReference type="InterPro" id="IPR005669">
    <property type="entry name" value="Thiosulph/SO4-bd"/>
</dbReference>
<dbReference type="GO" id="GO:1902358">
    <property type="term" value="P:sulfate transmembrane transport"/>
    <property type="evidence" value="ECO:0007669"/>
    <property type="project" value="InterPro"/>
</dbReference>
<reference evidence="7 8" key="1">
    <citation type="submission" date="2017-06" db="EMBL/GenBank/DDBJ databases">
        <title>Neisseria chenwenguii sp. nov., isolated from the intestinal contents of Tibetan Plateau Pika in Yushu, Qinghai Province, China.</title>
        <authorList>
            <person name="Zhang G."/>
        </authorList>
    </citation>
    <scope>NUCLEOTIDE SEQUENCE [LARGE SCALE GENOMIC DNA]</scope>
    <source>
        <strain evidence="7 8">10023</strain>
    </source>
</reference>
<evidence type="ECO:0000256" key="5">
    <source>
        <dbReference type="ARBA" id="ARBA00022764"/>
    </source>
</evidence>
<evidence type="ECO:0000256" key="1">
    <source>
        <dbReference type="ARBA" id="ARBA00004418"/>
    </source>
</evidence>
<dbReference type="Gene3D" id="3.40.190.10">
    <property type="entry name" value="Periplasmic binding protein-like II"/>
    <property type="match status" value="2"/>
</dbReference>
<feature type="chain" id="PRO_5012194570" evidence="6">
    <location>
        <begin position="20"/>
        <end position="343"/>
    </location>
</feature>
<protein>
    <submittedName>
        <fullName evidence="7">Sulfate ABC transporter substrate-binding protein</fullName>
    </submittedName>
</protein>
<keyword evidence="8" id="KW-1185">Reference proteome</keyword>
<evidence type="ECO:0000256" key="6">
    <source>
        <dbReference type="SAM" id="SignalP"/>
    </source>
</evidence>
<keyword evidence="3" id="KW-0813">Transport</keyword>
<dbReference type="Pfam" id="PF13531">
    <property type="entry name" value="SBP_bac_11"/>
    <property type="match status" value="1"/>
</dbReference>
<dbReference type="KEGG" id="nei:BG910_11695"/>
<comment type="similarity">
    <text evidence="2">Belongs to the prokaryotic sulfate-binding protein family.</text>
</comment>
<evidence type="ECO:0000313" key="7">
    <source>
        <dbReference type="EMBL" id="ASK28308.1"/>
    </source>
</evidence>
<dbReference type="NCBIfam" id="NF008106">
    <property type="entry name" value="PRK10852.1"/>
    <property type="match status" value="1"/>
</dbReference>
<dbReference type="PANTHER" id="PTHR30368:SF2">
    <property type="entry name" value="SULFATE-BINDING PROTEIN"/>
    <property type="match status" value="1"/>
</dbReference>
<dbReference type="EMBL" id="CP022278">
    <property type="protein sequence ID" value="ASK28308.1"/>
    <property type="molecule type" value="Genomic_DNA"/>
</dbReference>
<dbReference type="NCBIfam" id="TIGR00971">
    <property type="entry name" value="3a0106s03"/>
    <property type="match status" value="1"/>
</dbReference>
<dbReference type="PROSITE" id="PS51257">
    <property type="entry name" value="PROKAR_LIPOPROTEIN"/>
    <property type="match status" value="1"/>
</dbReference>
<comment type="subcellular location">
    <subcellularLocation>
        <location evidence="1">Periplasm</location>
    </subcellularLocation>
</comment>
<feature type="signal peptide" evidence="6">
    <location>
        <begin position="1"/>
        <end position="19"/>
    </location>
</feature>
<dbReference type="GO" id="GO:0042597">
    <property type="term" value="C:periplasmic space"/>
    <property type="evidence" value="ECO:0007669"/>
    <property type="project" value="UniProtKB-SubCell"/>
</dbReference>
<proteinExistence type="inferred from homology"/>
<sequence>MRPLCYLAAALVLATAACSDGQGAGSDGEYKKILNVSYDVSRDFYKEYNELFIKEYQKSHPKTDLYVQQSHGGSSKQAMSVINGLPADVVTMNQVSDIDNLAQRGLVKTDWAERFPNRAVPFTSVTVMLVRKGNPKRIKDWNDLVRPDTKAVFANPKTSGNGRYALLSIYGYGLKASGGDKAVAEKFTGGVLKNVPMFENGSRAASTSFTRRNIGDVLVAPENEASVISKKLEPGKFEIVYPSYTAALDSPVAVVETVAEKKDSAQIAQDYLTYLWSKPAQELAAKLYFRPSDKDVLTKHRAAFPETETFRPDETLGTWLEIMKTFFADGALFDRLTAGKQPQ</sequence>
<evidence type="ECO:0000313" key="8">
    <source>
        <dbReference type="Proteomes" id="UP000198238"/>
    </source>
</evidence>
<name>A0A220S4T7_9NEIS</name>
<dbReference type="NCBIfam" id="NF008022">
    <property type="entry name" value="PRK10752.1"/>
    <property type="match status" value="1"/>
</dbReference>
<dbReference type="CDD" id="cd01005">
    <property type="entry name" value="PBP2_CysP"/>
    <property type="match status" value="1"/>
</dbReference>
<accession>A0A220S4T7</accession>
<dbReference type="PANTHER" id="PTHR30368">
    <property type="entry name" value="SULFATE-BINDING PROTEIN"/>
    <property type="match status" value="1"/>
</dbReference>
<evidence type="ECO:0000256" key="2">
    <source>
        <dbReference type="ARBA" id="ARBA00006099"/>
    </source>
</evidence>
<dbReference type="GO" id="GO:0140104">
    <property type="term" value="F:molecular carrier activity"/>
    <property type="evidence" value="ECO:0007669"/>
    <property type="project" value="InterPro"/>
</dbReference>
<evidence type="ECO:0000256" key="4">
    <source>
        <dbReference type="ARBA" id="ARBA00022729"/>
    </source>
</evidence>
<dbReference type="SUPFAM" id="SSF53850">
    <property type="entry name" value="Periplasmic binding protein-like II"/>
    <property type="match status" value="1"/>
</dbReference>
<organism evidence="7 8">
    <name type="scientific">Neisseria chenwenguii</name>
    <dbReference type="NCBI Taxonomy" id="1853278"/>
    <lineage>
        <taxon>Bacteria</taxon>
        <taxon>Pseudomonadati</taxon>
        <taxon>Pseudomonadota</taxon>
        <taxon>Betaproteobacteria</taxon>
        <taxon>Neisseriales</taxon>
        <taxon>Neisseriaceae</taxon>
        <taxon>Neisseria</taxon>
    </lineage>
</organism>
<keyword evidence="5" id="KW-0574">Periplasm</keyword>
<dbReference type="AlphaFoldDB" id="A0A220S4T7"/>
<keyword evidence="4 6" id="KW-0732">Signal</keyword>
<gene>
    <name evidence="7" type="ORF">BG910_11695</name>
</gene>
<evidence type="ECO:0000256" key="3">
    <source>
        <dbReference type="ARBA" id="ARBA00022448"/>
    </source>
</evidence>
<dbReference type="Proteomes" id="UP000198238">
    <property type="component" value="Chromosome"/>
</dbReference>